<sequence length="190" mass="21370">MEQILLADVLRHTGDMEVIWDNQHGFAKGKSCLTSLVAFYDGLTPSVDKGRAADVIYLDFHKAFDTVPHNTLPPKLERERFLSPMMCGLSKSRTLEKIMEQILLADVLRHTGDMEVIWDNQHGFAKGKSCLTSLVAFYDGLTPSVDKGRAADVIYLDFHKAFDTVPHNTLPPKLERERFLSPMMCGLSSE</sequence>
<dbReference type="EMBL" id="SWJQ01000156">
    <property type="protein sequence ID" value="TRZ20274.1"/>
    <property type="molecule type" value="Genomic_DNA"/>
</dbReference>
<evidence type="ECO:0000313" key="2">
    <source>
        <dbReference type="Proteomes" id="UP000796761"/>
    </source>
</evidence>
<gene>
    <name evidence="1" type="ORF">HGM15179_006859</name>
</gene>
<organism evidence="1 2">
    <name type="scientific">Zosterops borbonicus</name>
    <dbReference type="NCBI Taxonomy" id="364589"/>
    <lineage>
        <taxon>Eukaryota</taxon>
        <taxon>Metazoa</taxon>
        <taxon>Chordata</taxon>
        <taxon>Craniata</taxon>
        <taxon>Vertebrata</taxon>
        <taxon>Euteleostomi</taxon>
        <taxon>Archelosauria</taxon>
        <taxon>Archosauria</taxon>
        <taxon>Dinosauria</taxon>
        <taxon>Saurischia</taxon>
        <taxon>Theropoda</taxon>
        <taxon>Coelurosauria</taxon>
        <taxon>Aves</taxon>
        <taxon>Neognathae</taxon>
        <taxon>Neoaves</taxon>
        <taxon>Telluraves</taxon>
        <taxon>Australaves</taxon>
        <taxon>Passeriformes</taxon>
        <taxon>Sylvioidea</taxon>
        <taxon>Zosteropidae</taxon>
        <taxon>Zosterops</taxon>
    </lineage>
</organism>
<dbReference type="AlphaFoldDB" id="A0A8K1GMA6"/>
<name>A0A8K1GMA6_9PASS</name>
<dbReference type="PANTHER" id="PTHR33332">
    <property type="entry name" value="REVERSE TRANSCRIPTASE DOMAIN-CONTAINING PROTEIN"/>
    <property type="match status" value="1"/>
</dbReference>
<keyword evidence="2" id="KW-1185">Reference proteome</keyword>
<reference evidence="1" key="1">
    <citation type="submission" date="2019-04" db="EMBL/GenBank/DDBJ databases">
        <title>Genome assembly of Zosterops borbonicus 15179.</title>
        <authorList>
            <person name="Leroy T."/>
            <person name="Anselmetti Y."/>
            <person name="Tilak M.-K."/>
            <person name="Nabholz B."/>
        </authorList>
    </citation>
    <scope>NUCLEOTIDE SEQUENCE</scope>
    <source>
        <strain evidence="1">HGM_15179</strain>
        <tissue evidence="1">Muscle</tissue>
    </source>
</reference>
<proteinExistence type="predicted"/>
<evidence type="ECO:0008006" key="3">
    <source>
        <dbReference type="Google" id="ProtNLM"/>
    </source>
</evidence>
<protein>
    <recommendedName>
        <fullName evidence="3">Reverse transcriptase</fullName>
    </recommendedName>
</protein>
<comment type="caution">
    <text evidence="1">The sequence shown here is derived from an EMBL/GenBank/DDBJ whole genome shotgun (WGS) entry which is preliminary data.</text>
</comment>
<dbReference type="OrthoDB" id="416454at2759"/>
<evidence type="ECO:0000313" key="1">
    <source>
        <dbReference type="EMBL" id="TRZ20274.1"/>
    </source>
</evidence>
<dbReference type="Proteomes" id="UP000796761">
    <property type="component" value="Unassembled WGS sequence"/>
</dbReference>
<accession>A0A8K1GMA6</accession>